<keyword evidence="1" id="KW-1133">Transmembrane helix</keyword>
<protein>
    <recommendedName>
        <fullName evidence="4">Major facilitator superfamily (MFS) profile domain-containing protein</fullName>
    </recommendedName>
</protein>
<feature type="transmembrane region" description="Helical" evidence="1">
    <location>
        <begin position="34"/>
        <end position="61"/>
    </location>
</feature>
<name>A0ABR1WXX4_9PEZI</name>
<feature type="transmembrane region" description="Helical" evidence="1">
    <location>
        <begin position="82"/>
        <end position="112"/>
    </location>
</feature>
<dbReference type="GeneID" id="92040352"/>
<evidence type="ECO:0000313" key="2">
    <source>
        <dbReference type="EMBL" id="KAK8088016.1"/>
    </source>
</evidence>
<evidence type="ECO:0000256" key="1">
    <source>
        <dbReference type="SAM" id="Phobius"/>
    </source>
</evidence>
<accession>A0ABR1WXX4</accession>
<reference evidence="2 3" key="1">
    <citation type="submission" date="2023-01" db="EMBL/GenBank/DDBJ databases">
        <title>Analysis of 21 Apiospora genomes using comparative genomics revels a genus with tremendous synthesis potential of carbohydrate active enzymes and secondary metabolites.</title>
        <authorList>
            <person name="Sorensen T."/>
        </authorList>
    </citation>
    <scope>NUCLEOTIDE SEQUENCE [LARGE SCALE GENOMIC DNA]</scope>
    <source>
        <strain evidence="2 3">CBS 114990</strain>
    </source>
</reference>
<dbReference type="EMBL" id="JAQQWN010000004">
    <property type="protein sequence ID" value="KAK8088016.1"/>
    <property type="molecule type" value="Genomic_DNA"/>
</dbReference>
<keyword evidence="1" id="KW-0812">Transmembrane</keyword>
<dbReference type="Proteomes" id="UP001433268">
    <property type="component" value="Unassembled WGS sequence"/>
</dbReference>
<comment type="caution">
    <text evidence="2">The sequence shown here is derived from an EMBL/GenBank/DDBJ whole genome shotgun (WGS) entry which is preliminary data.</text>
</comment>
<dbReference type="SUPFAM" id="SSF103473">
    <property type="entry name" value="MFS general substrate transporter"/>
    <property type="match status" value="1"/>
</dbReference>
<sequence length="115" mass="12422">MLDQYWTPGAESRLADTAKTSSTGCFLPGDYLHVYLLAAFGASGFDSVLTMLLISIAATVWSDLLGSLSDRLHFRTCVVISALFGATVVLLVWVLSSSLAVLYLFCVVYSLFIEG</sequence>
<dbReference type="InterPro" id="IPR036259">
    <property type="entry name" value="MFS_trans_sf"/>
</dbReference>
<dbReference type="Gene3D" id="1.20.1250.20">
    <property type="entry name" value="MFS general substrate transporter like domains"/>
    <property type="match status" value="1"/>
</dbReference>
<evidence type="ECO:0000313" key="3">
    <source>
        <dbReference type="Proteomes" id="UP001433268"/>
    </source>
</evidence>
<dbReference type="RefSeq" id="XP_066670910.1">
    <property type="nucleotide sequence ID" value="XM_066807292.1"/>
</dbReference>
<proteinExistence type="predicted"/>
<evidence type="ECO:0008006" key="4">
    <source>
        <dbReference type="Google" id="ProtNLM"/>
    </source>
</evidence>
<keyword evidence="3" id="KW-1185">Reference proteome</keyword>
<gene>
    <name evidence="2" type="ORF">PG997_002977</name>
</gene>
<organism evidence="2 3">
    <name type="scientific">Apiospora hydei</name>
    <dbReference type="NCBI Taxonomy" id="1337664"/>
    <lineage>
        <taxon>Eukaryota</taxon>
        <taxon>Fungi</taxon>
        <taxon>Dikarya</taxon>
        <taxon>Ascomycota</taxon>
        <taxon>Pezizomycotina</taxon>
        <taxon>Sordariomycetes</taxon>
        <taxon>Xylariomycetidae</taxon>
        <taxon>Amphisphaeriales</taxon>
        <taxon>Apiosporaceae</taxon>
        <taxon>Apiospora</taxon>
    </lineage>
</organism>
<keyword evidence="1" id="KW-0472">Membrane</keyword>